<keyword evidence="2" id="KW-0812">Transmembrane</keyword>
<reference evidence="4" key="1">
    <citation type="submission" date="2022-04" db="EMBL/GenBank/DDBJ databases">
        <title>A functionally conserved STORR gene fusion in Papaver species that diverged 16.8 million years ago.</title>
        <authorList>
            <person name="Catania T."/>
        </authorList>
    </citation>
    <scope>NUCLEOTIDE SEQUENCE</scope>
    <source>
        <strain evidence="4">S-188037</strain>
    </source>
</reference>
<dbReference type="EMBL" id="JAJJMB010007708">
    <property type="protein sequence ID" value="KAI3928599.1"/>
    <property type="molecule type" value="Genomic_DNA"/>
</dbReference>
<feature type="signal peptide" evidence="3">
    <location>
        <begin position="1"/>
        <end position="23"/>
    </location>
</feature>
<sequence length="562" mass="64617">MDQHHFLFFSLLSMCLLSQETQSFSFTWRGSSSSYDTNKDENTNFQKSSGGVAKFSMELPNDPKGIESVETAQQRLASRPNSCWQNAYENLSLRRSRLAWQLSDCFQKDSGRPSFPSCDSRSDMLKCLTKLDESAHKIYLEFYLQTNSICHQLQANAFKIETERLVNDLKKLIQNSEQIENSLTSLDSKTQQVAETSEKVRDQIDIIAASQSELQLGQSDMREVLEGGMEILHEYYEKLGQNVEKLRNEAVEIEKEIHRVSNSMSTKMENLQNKANDIGNVAGISLDKQKQLLDGQSTALEGLDFLTKFQSQALEESRASLQTLAEFGQKQQEELLRRQEQLQQAHDHLIENSKSILAAQEEFESKQASMFLALDKLFTLHNAILLESRSIKAFLFYSFVIFLLYMLTSAKQKYGIRARLYLGLCAIFLVEFVMCRFGVDLDQQVWLASKVTLARSSFLVAAAVQLVYSIFSYRDYEVLNHRMLETLIEKVNTMERKRAIPLEFDESSDDIDFSTWIDEDLSEDENFCKDPDFLLPEEVAENSVTTSSYSRQYHLRPRRVCQ</sequence>
<keyword evidence="5" id="KW-1185">Reference proteome</keyword>
<dbReference type="InterPro" id="IPR040346">
    <property type="entry name" value="GEX1/Brambleberry"/>
</dbReference>
<gene>
    <name evidence="4" type="ORF">MKW98_024200</name>
</gene>
<name>A0AAD4T076_9MAGN</name>
<dbReference type="AlphaFoldDB" id="A0AAD4T076"/>
<organism evidence="4 5">
    <name type="scientific">Papaver atlanticum</name>
    <dbReference type="NCBI Taxonomy" id="357466"/>
    <lineage>
        <taxon>Eukaryota</taxon>
        <taxon>Viridiplantae</taxon>
        <taxon>Streptophyta</taxon>
        <taxon>Embryophyta</taxon>
        <taxon>Tracheophyta</taxon>
        <taxon>Spermatophyta</taxon>
        <taxon>Magnoliopsida</taxon>
        <taxon>Ranunculales</taxon>
        <taxon>Papaveraceae</taxon>
        <taxon>Papaveroideae</taxon>
        <taxon>Papaver</taxon>
    </lineage>
</organism>
<dbReference type="PANTHER" id="PTHR33538">
    <property type="entry name" value="PROTEIN GAMETE EXPRESSED 1"/>
    <property type="match status" value="1"/>
</dbReference>
<feature type="chain" id="PRO_5042079962" description="Protein GAMETE EXPRESSED 1" evidence="3">
    <location>
        <begin position="24"/>
        <end position="562"/>
    </location>
</feature>
<accession>A0AAD4T076</accession>
<proteinExistence type="predicted"/>
<keyword evidence="2" id="KW-0472">Membrane</keyword>
<dbReference type="Proteomes" id="UP001202328">
    <property type="component" value="Unassembled WGS sequence"/>
</dbReference>
<evidence type="ECO:0008006" key="6">
    <source>
        <dbReference type="Google" id="ProtNLM"/>
    </source>
</evidence>
<evidence type="ECO:0000256" key="2">
    <source>
        <dbReference type="SAM" id="Phobius"/>
    </source>
</evidence>
<evidence type="ECO:0000256" key="3">
    <source>
        <dbReference type="SAM" id="SignalP"/>
    </source>
</evidence>
<keyword evidence="3" id="KW-0732">Signal</keyword>
<evidence type="ECO:0000313" key="5">
    <source>
        <dbReference type="Proteomes" id="UP001202328"/>
    </source>
</evidence>
<feature type="coiled-coil region" evidence="1">
    <location>
        <begin position="229"/>
        <end position="263"/>
    </location>
</feature>
<feature type="transmembrane region" description="Helical" evidence="2">
    <location>
        <begin position="391"/>
        <end position="408"/>
    </location>
</feature>
<feature type="transmembrane region" description="Helical" evidence="2">
    <location>
        <begin position="420"/>
        <end position="439"/>
    </location>
</feature>
<protein>
    <recommendedName>
        <fullName evidence="6">Protein GAMETE EXPRESSED 1</fullName>
    </recommendedName>
</protein>
<feature type="transmembrane region" description="Helical" evidence="2">
    <location>
        <begin position="451"/>
        <end position="473"/>
    </location>
</feature>
<keyword evidence="1" id="KW-0175">Coiled coil</keyword>
<keyword evidence="2" id="KW-1133">Transmembrane helix</keyword>
<evidence type="ECO:0000256" key="1">
    <source>
        <dbReference type="SAM" id="Coils"/>
    </source>
</evidence>
<feature type="coiled-coil region" evidence="1">
    <location>
        <begin position="162"/>
        <end position="189"/>
    </location>
</feature>
<dbReference type="PANTHER" id="PTHR33538:SF2">
    <property type="entry name" value="PROTEIN GAMETE EXPRESSED 1"/>
    <property type="match status" value="1"/>
</dbReference>
<evidence type="ECO:0000313" key="4">
    <source>
        <dbReference type="EMBL" id="KAI3928599.1"/>
    </source>
</evidence>
<comment type="caution">
    <text evidence="4">The sequence shown here is derived from an EMBL/GenBank/DDBJ whole genome shotgun (WGS) entry which is preliminary data.</text>
</comment>